<protein>
    <submittedName>
        <fullName evidence="1">Uncharacterized protein</fullName>
    </submittedName>
</protein>
<dbReference type="Proteomes" id="UP000183772">
    <property type="component" value="Chromosome I"/>
</dbReference>
<name>A0AAX2DA32_9PSED</name>
<gene>
    <name evidence="1" type="ORF">SAMN05216476_1979</name>
</gene>
<proteinExistence type="predicted"/>
<organism evidence="1 2">
    <name type="scientific">Pseudomonas mediterranea</name>
    <dbReference type="NCBI Taxonomy" id="183795"/>
    <lineage>
        <taxon>Bacteria</taxon>
        <taxon>Pseudomonadati</taxon>
        <taxon>Pseudomonadota</taxon>
        <taxon>Gammaproteobacteria</taxon>
        <taxon>Pseudomonadales</taxon>
        <taxon>Pseudomonadaceae</taxon>
        <taxon>Pseudomonas</taxon>
    </lineage>
</organism>
<keyword evidence="2" id="KW-1185">Reference proteome</keyword>
<sequence length="133" mass="15587">MLIFNRTEAACNRFTACTKAKKSLPWRSQRHGHRGAQKHINEISWVFEDCAAEWGTLPSDEFSAGRFDGDMNNTPRGSKGHKDYYFPGEEMIIHWLRRYGGLDEPSLHNARERRMEVKREMWAFERQLAQDAL</sequence>
<dbReference type="EMBL" id="LT629790">
    <property type="protein sequence ID" value="SDU41678.1"/>
    <property type="molecule type" value="Genomic_DNA"/>
</dbReference>
<evidence type="ECO:0000313" key="1">
    <source>
        <dbReference type="EMBL" id="SDU41678.1"/>
    </source>
</evidence>
<reference evidence="1 2" key="1">
    <citation type="submission" date="2016-10" db="EMBL/GenBank/DDBJ databases">
        <authorList>
            <person name="Varghese N."/>
            <person name="Submissions S."/>
        </authorList>
    </citation>
    <scope>NUCLEOTIDE SEQUENCE [LARGE SCALE GENOMIC DNA]</scope>
    <source>
        <strain evidence="1 2">DSM 16733</strain>
    </source>
</reference>
<dbReference type="AlphaFoldDB" id="A0AAX2DA32"/>
<evidence type="ECO:0000313" key="2">
    <source>
        <dbReference type="Proteomes" id="UP000183772"/>
    </source>
</evidence>
<accession>A0AAX2DA32</accession>